<protein>
    <submittedName>
        <fullName evidence="2">Uncharacterized protein LOC113869831</fullName>
    </submittedName>
</protein>
<dbReference type="KEGG" id="aprc:113869831"/>
<dbReference type="GeneID" id="113869831"/>
<name>A0A8B8M0R9_ABRPR</name>
<dbReference type="Proteomes" id="UP000694853">
    <property type="component" value="Unplaced"/>
</dbReference>
<sequence length="57" mass="6341">MGFIKGSFSFIVGTAFGVYVAQNYKMPNVKKLASTALSMANHVEHTYRKPKNKDDDS</sequence>
<dbReference type="PANTHER" id="PTHR33528:SF14">
    <property type="entry name" value="SOLUTE CARRIER FAMILY 35 MEMBER A4"/>
    <property type="match status" value="1"/>
</dbReference>
<dbReference type="RefSeq" id="XP_027362125.1">
    <property type="nucleotide sequence ID" value="XM_027506324.1"/>
</dbReference>
<dbReference type="AlphaFoldDB" id="A0A8B8M0R9"/>
<keyword evidence="1" id="KW-1185">Reference proteome</keyword>
<organism evidence="1 2">
    <name type="scientific">Abrus precatorius</name>
    <name type="common">Indian licorice</name>
    <name type="synonym">Glycine abrus</name>
    <dbReference type="NCBI Taxonomy" id="3816"/>
    <lineage>
        <taxon>Eukaryota</taxon>
        <taxon>Viridiplantae</taxon>
        <taxon>Streptophyta</taxon>
        <taxon>Embryophyta</taxon>
        <taxon>Tracheophyta</taxon>
        <taxon>Spermatophyta</taxon>
        <taxon>Magnoliopsida</taxon>
        <taxon>eudicotyledons</taxon>
        <taxon>Gunneridae</taxon>
        <taxon>Pentapetalae</taxon>
        <taxon>rosids</taxon>
        <taxon>fabids</taxon>
        <taxon>Fabales</taxon>
        <taxon>Fabaceae</taxon>
        <taxon>Papilionoideae</taxon>
        <taxon>50 kb inversion clade</taxon>
        <taxon>NPAAA clade</taxon>
        <taxon>indigoferoid/millettioid clade</taxon>
        <taxon>Abreae</taxon>
        <taxon>Abrus</taxon>
    </lineage>
</organism>
<gene>
    <name evidence="2" type="primary">LOC113869831</name>
</gene>
<reference evidence="2" key="2">
    <citation type="submission" date="2025-08" db="UniProtKB">
        <authorList>
            <consortium name="RefSeq"/>
        </authorList>
    </citation>
    <scope>IDENTIFICATION</scope>
    <source>
        <tissue evidence="2">Young leaves</tissue>
    </source>
</reference>
<dbReference type="PANTHER" id="PTHR33528">
    <property type="entry name" value="OS07G0239500 PROTEIN"/>
    <property type="match status" value="1"/>
</dbReference>
<dbReference type="OrthoDB" id="2012160at2759"/>
<proteinExistence type="predicted"/>
<dbReference type="InterPro" id="IPR027854">
    <property type="entry name" value="STMP1"/>
</dbReference>
<evidence type="ECO:0000313" key="1">
    <source>
        <dbReference type="Proteomes" id="UP000694853"/>
    </source>
</evidence>
<reference evidence="1" key="1">
    <citation type="journal article" date="2019" name="Toxins">
        <title>Detection of Abrin-Like and Prepropulchellin-Like Toxin Genes and Transcripts Using Whole Genome Sequencing and Full-Length Transcript Sequencing of Abrus precatorius.</title>
        <authorList>
            <person name="Hovde B.T."/>
            <person name="Daligault H.E."/>
            <person name="Hanschen E.R."/>
            <person name="Kunde Y.A."/>
            <person name="Johnson M.B."/>
            <person name="Starkenburg S.R."/>
            <person name="Johnson S.L."/>
        </authorList>
    </citation>
    <scope>NUCLEOTIDE SEQUENCE [LARGE SCALE GENOMIC DNA]</scope>
</reference>
<accession>A0A8B8M0R9</accession>
<evidence type="ECO:0000313" key="2">
    <source>
        <dbReference type="RefSeq" id="XP_027362125.1"/>
    </source>
</evidence>
<dbReference type="Pfam" id="PF15054">
    <property type="entry name" value="DUF4535"/>
    <property type="match status" value="1"/>
</dbReference>